<proteinExistence type="predicted"/>
<name>A0A6A4X8P2_AMPAM</name>
<evidence type="ECO:0000313" key="3">
    <source>
        <dbReference type="Proteomes" id="UP000440578"/>
    </source>
</evidence>
<sequence length="214" mass="22504">MAPPPLSPGGPKTFQGHHRPIRGITVLTGAPQDRQGHHRPSRDTTGLVPLGPDRTVTPLTSLKCPRQARGPRCPCEAGGAPGRPLVPLAGLWCPWQAQVTPARSVVLLAGLWCPWQVCGAPGRPVLTGAPARPLVPLTGLRCPWKDCGARAPRGAHGPNRPVVPLTGLSCILARPVVPLLPGRPVVPLAGLLRPYKAVGAPDRFVVSLEGLWCP</sequence>
<gene>
    <name evidence="2" type="ORF">FJT64_014893</name>
</gene>
<dbReference type="EMBL" id="VIIS01000007">
    <property type="protein sequence ID" value="KAF0314653.1"/>
    <property type="molecule type" value="Genomic_DNA"/>
</dbReference>
<reference evidence="2 3" key="1">
    <citation type="submission" date="2019-07" db="EMBL/GenBank/DDBJ databases">
        <title>Draft genome assembly of a fouling barnacle, Amphibalanus amphitrite (Darwin, 1854): The first reference genome for Thecostraca.</title>
        <authorList>
            <person name="Kim W."/>
        </authorList>
    </citation>
    <scope>NUCLEOTIDE SEQUENCE [LARGE SCALE GENOMIC DNA]</scope>
    <source>
        <strain evidence="2">SNU_AA5</strain>
        <tissue evidence="2">Soma without cirri and trophi</tissue>
    </source>
</reference>
<keyword evidence="3" id="KW-1185">Reference proteome</keyword>
<accession>A0A6A4X8P2</accession>
<feature type="region of interest" description="Disordered" evidence="1">
    <location>
        <begin position="29"/>
        <end position="53"/>
    </location>
</feature>
<evidence type="ECO:0000313" key="2">
    <source>
        <dbReference type="EMBL" id="KAF0314653.1"/>
    </source>
</evidence>
<comment type="caution">
    <text evidence="2">The sequence shown here is derived from an EMBL/GenBank/DDBJ whole genome shotgun (WGS) entry which is preliminary data.</text>
</comment>
<evidence type="ECO:0000256" key="1">
    <source>
        <dbReference type="SAM" id="MobiDB-lite"/>
    </source>
</evidence>
<dbReference type="AlphaFoldDB" id="A0A6A4X8P2"/>
<protein>
    <submittedName>
        <fullName evidence="2">Uncharacterized protein</fullName>
    </submittedName>
</protein>
<dbReference type="Proteomes" id="UP000440578">
    <property type="component" value="Unassembled WGS sequence"/>
</dbReference>
<organism evidence="2 3">
    <name type="scientific">Amphibalanus amphitrite</name>
    <name type="common">Striped barnacle</name>
    <name type="synonym">Balanus amphitrite</name>
    <dbReference type="NCBI Taxonomy" id="1232801"/>
    <lineage>
        <taxon>Eukaryota</taxon>
        <taxon>Metazoa</taxon>
        <taxon>Ecdysozoa</taxon>
        <taxon>Arthropoda</taxon>
        <taxon>Crustacea</taxon>
        <taxon>Multicrustacea</taxon>
        <taxon>Cirripedia</taxon>
        <taxon>Thoracica</taxon>
        <taxon>Thoracicalcarea</taxon>
        <taxon>Balanomorpha</taxon>
        <taxon>Balanoidea</taxon>
        <taxon>Balanidae</taxon>
        <taxon>Amphibalaninae</taxon>
        <taxon>Amphibalanus</taxon>
    </lineage>
</organism>